<proteinExistence type="inferred from homology"/>
<keyword evidence="5" id="KW-0479">Metal-binding</keyword>
<evidence type="ECO:0000256" key="3">
    <source>
        <dbReference type="ARBA" id="ARBA00006958"/>
    </source>
</evidence>
<dbReference type="GeneID" id="106741168"/>
<dbReference type="InterPro" id="IPR045249">
    <property type="entry name" value="HARBI1-like"/>
</dbReference>
<reference evidence="10" key="1">
    <citation type="submission" date="2025-08" db="UniProtKB">
        <authorList>
            <consortium name="RefSeq"/>
        </authorList>
    </citation>
    <scope>IDENTIFICATION</scope>
</reference>
<protein>
    <submittedName>
        <fullName evidence="10">Nuclease HARBI1</fullName>
    </submittedName>
</protein>
<feature type="domain" description="DDE Tnp4" evidence="8">
    <location>
        <begin position="182"/>
        <end position="336"/>
    </location>
</feature>
<dbReference type="GO" id="GO:0005634">
    <property type="term" value="C:nucleus"/>
    <property type="evidence" value="ECO:0007669"/>
    <property type="project" value="UniProtKB-SubCell"/>
</dbReference>
<keyword evidence="9" id="KW-1185">Reference proteome</keyword>
<evidence type="ECO:0000256" key="2">
    <source>
        <dbReference type="ARBA" id="ARBA00004123"/>
    </source>
</evidence>
<keyword evidence="4" id="KW-0540">Nuclease</keyword>
<evidence type="ECO:0000256" key="6">
    <source>
        <dbReference type="ARBA" id="ARBA00022801"/>
    </source>
</evidence>
<evidence type="ECO:0000259" key="8">
    <source>
        <dbReference type="Pfam" id="PF13359"/>
    </source>
</evidence>
<evidence type="ECO:0000256" key="7">
    <source>
        <dbReference type="ARBA" id="ARBA00023242"/>
    </source>
</evidence>
<organism evidence="9 10">
    <name type="scientific">Dinoponera quadriceps</name>
    <name type="common">South American ant</name>
    <dbReference type="NCBI Taxonomy" id="609295"/>
    <lineage>
        <taxon>Eukaryota</taxon>
        <taxon>Metazoa</taxon>
        <taxon>Ecdysozoa</taxon>
        <taxon>Arthropoda</taxon>
        <taxon>Hexapoda</taxon>
        <taxon>Insecta</taxon>
        <taxon>Pterygota</taxon>
        <taxon>Neoptera</taxon>
        <taxon>Endopterygota</taxon>
        <taxon>Hymenoptera</taxon>
        <taxon>Apocrita</taxon>
        <taxon>Aculeata</taxon>
        <taxon>Formicoidea</taxon>
        <taxon>Formicidae</taxon>
        <taxon>Ponerinae</taxon>
        <taxon>Ponerini</taxon>
        <taxon>Dinoponera</taxon>
    </lineage>
</organism>
<evidence type="ECO:0000313" key="10">
    <source>
        <dbReference type="RefSeq" id="XP_014468367.1"/>
    </source>
</evidence>
<dbReference type="GO" id="GO:0046872">
    <property type="term" value="F:metal ion binding"/>
    <property type="evidence" value="ECO:0007669"/>
    <property type="project" value="UniProtKB-KW"/>
</dbReference>
<gene>
    <name evidence="10" type="primary">LOC106741168</name>
</gene>
<comment type="cofactor">
    <cofactor evidence="1">
        <name>a divalent metal cation</name>
        <dbReference type="ChEBI" id="CHEBI:60240"/>
    </cofactor>
</comment>
<evidence type="ECO:0000256" key="1">
    <source>
        <dbReference type="ARBA" id="ARBA00001968"/>
    </source>
</evidence>
<dbReference type="Pfam" id="PF13359">
    <property type="entry name" value="DDE_Tnp_4"/>
    <property type="match status" value="1"/>
</dbReference>
<evidence type="ECO:0000256" key="4">
    <source>
        <dbReference type="ARBA" id="ARBA00022722"/>
    </source>
</evidence>
<dbReference type="RefSeq" id="XP_014468367.1">
    <property type="nucleotide sequence ID" value="XM_014612881.1"/>
</dbReference>
<dbReference type="AlphaFoldDB" id="A0A6P3WR90"/>
<evidence type="ECO:0000256" key="5">
    <source>
        <dbReference type="ARBA" id="ARBA00022723"/>
    </source>
</evidence>
<name>A0A6P3WR90_DINQU</name>
<dbReference type="PANTHER" id="PTHR22930">
    <property type="match status" value="1"/>
</dbReference>
<accession>A0A6P3WR90</accession>
<dbReference type="GO" id="GO:0004518">
    <property type="term" value="F:nuclease activity"/>
    <property type="evidence" value="ECO:0007669"/>
    <property type="project" value="UniProtKB-KW"/>
</dbReference>
<dbReference type="PANTHER" id="PTHR22930:SF85">
    <property type="entry name" value="GH03217P-RELATED"/>
    <property type="match status" value="1"/>
</dbReference>
<keyword evidence="7" id="KW-0539">Nucleus</keyword>
<dbReference type="Proteomes" id="UP000515204">
    <property type="component" value="Unplaced"/>
</dbReference>
<evidence type="ECO:0000313" key="9">
    <source>
        <dbReference type="Proteomes" id="UP000515204"/>
    </source>
</evidence>
<dbReference type="OrthoDB" id="2668416at2759"/>
<dbReference type="InterPro" id="IPR027806">
    <property type="entry name" value="HARBI1_dom"/>
</dbReference>
<sequence length="400" mass="45436">MDQMKIVLSSIVKSFLEPLSYIYEDEDEGILELLVEQINTTSAIENHSRRIPQIDDYVEHIVPSLSSVEFQYNFRMKPSTFEFLLHEIGEKLIRSRHGNDMVPADKQLLLTLWRFATPDPYSSLNQRFNVGQATAIRTVRRVSKAICTLSPKYIVWPSGSKVSDVTLGFSQISGLPDIIGIIDGTHVNIPIPKKNPEAFVNLKGYHSVHLQAVCDHVGCFTNIYVGNMGSICDESAFSLSPLQEYINDTEKFPNNTHLIGDTGYKLHQRLLTPYLNDGQLTECEKNYNSCHFASRMVIKKAFAHLRCRWKSLQRVLGITQMDYISCHILACCVLHNICLLKEDKLEGLKDAALELQDENIVEETVLSSAKVQDSSRDIAEDKRDLICSNLYKSKNRHVKK</sequence>
<dbReference type="GO" id="GO:0016787">
    <property type="term" value="F:hydrolase activity"/>
    <property type="evidence" value="ECO:0007669"/>
    <property type="project" value="UniProtKB-KW"/>
</dbReference>
<keyword evidence="6" id="KW-0378">Hydrolase</keyword>
<dbReference type="KEGG" id="dqu:106741168"/>
<comment type="similarity">
    <text evidence="3">Belongs to the HARBI1 family.</text>
</comment>
<comment type="subcellular location">
    <subcellularLocation>
        <location evidence="2">Nucleus</location>
    </subcellularLocation>
</comment>